<sequence length="755" mass="83241">MFGVLDSVMKYVMNNDRPFGGKLVVANGDHVQLQPILGRPFWMSTHLMMSFDILLLKKYVRMANDPTLQNVLGLLRSPTMSEDQREEVLHAVEANCNFIDTWDNVAPELMRVLTTKKAQEQINAKYLETMQNDPNVRHVVSYARDEILENDRWTICSGYRKKTLTRNALEPEELVIIEGGVYAFTYNKTEGNATISQGGLTIVENIPQQFNDQSKLCVVLVPPGERNIFPARQQWKRIQIGRQASVPILVGPGLFAKRTQFPLRYYTVQNFHRVMGCTAQAGIATQLSVNMKPFRMWDLGQLVVLLSRVSRMDMISFIGDKEDNLHAIEQIMTKPGKFTEAIEERLLDLNVLPRIPPQRVVFSGSHPFTPVSSEIPNVSGGYVYLLVCVHQPYLSAPRELINILGDTASSMSNGNGVYPHSSTTGPASTAVSCNTIKDGSTAAAGGKTASFLDSVKRAFAGREGKSSRSALMPSCNYEDIYAALPPDPSVQHVIPSSHSLPRLQPRVAVGISANPTPMEPAQETRRQIISRQSPEVVVIHSGSRGHTVSVRSGGGVTRSVSSVRHTSPPYRLASRRNPPCPEETNNNAKTSHLQNGRLSSPEFDAASVNSLNSESSSLNGMVFGRTTTRHDDSDTGEGVFLLLPVVKPLLLGEDITPFIQPNSWPPPKPSPRSQPSRQEGLVSFPPPPVVIWINPESKFIRFSKILLPKGDQKVEGALKVGHPRNPVLGASPVDNKAYSRDLPRLLSSGSIRNRS</sequence>
<feature type="region of interest" description="Disordered" evidence="1">
    <location>
        <begin position="659"/>
        <end position="681"/>
    </location>
</feature>
<dbReference type="EMBL" id="OB661881">
    <property type="protein sequence ID" value="CAD7229128.1"/>
    <property type="molecule type" value="Genomic_DNA"/>
</dbReference>
<accession>A0A7R8WEZ8</accession>
<organism evidence="2">
    <name type="scientific">Cyprideis torosa</name>
    <dbReference type="NCBI Taxonomy" id="163714"/>
    <lineage>
        <taxon>Eukaryota</taxon>
        <taxon>Metazoa</taxon>
        <taxon>Ecdysozoa</taxon>
        <taxon>Arthropoda</taxon>
        <taxon>Crustacea</taxon>
        <taxon>Oligostraca</taxon>
        <taxon>Ostracoda</taxon>
        <taxon>Podocopa</taxon>
        <taxon>Podocopida</taxon>
        <taxon>Cytherocopina</taxon>
        <taxon>Cytheroidea</taxon>
        <taxon>Cytherideidae</taxon>
        <taxon>Cyprideis</taxon>
    </lineage>
</organism>
<feature type="region of interest" description="Disordered" evidence="1">
    <location>
        <begin position="539"/>
        <end position="600"/>
    </location>
</feature>
<name>A0A7R8WEZ8_9CRUS</name>
<protein>
    <submittedName>
        <fullName evidence="2">Uncharacterized protein</fullName>
    </submittedName>
</protein>
<proteinExistence type="predicted"/>
<feature type="region of interest" description="Disordered" evidence="1">
    <location>
        <begin position="717"/>
        <end position="755"/>
    </location>
</feature>
<feature type="compositionally biased region" description="Pro residues" evidence="1">
    <location>
        <begin position="663"/>
        <end position="672"/>
    </location>
</feature>
<reference evidence="2" key="1">
    <citation type="submission" date="2020-11" db="EMBL/GenBank/DDBJ databases">
        <authorList>
            <person name="Tran Van P."/>
        </authorList>
    </citation>
    <scope>NUCLEOTIDE SEQUENCE</scope>
</reference>
<evidence type="ECO:0000313" key="2">
    <source>
        <dbReference type="EMBL" id="CAD7229128.1"/>
    </source>
</evidence>
<feature type="compositionally biased region" description="Polar residues" evidence="1">
    <location>
        <begin position="583"/>
        <end position="598"/>
    </location>
</feature>
<dbReference type="OrthoDB" id="272985at2759"/>
<dbReference type="AlphaFoldDB" id="A0A7R8WEZ8"/>
<feature type="compositionally biased region" description="Low complexity" evidence="1">
    <location>
        <begin position="541"/>
        <end position="567"/>
    </location>
</feature>
<gene>
    <name evidence="2" type="ORF">CTOB1V02_LOCUS7001</name>
</gene>
<evidence type="ECO:0000256" key="1">
    <source>
        <dbReference type="SAM" id="MobiDB-lite"/>
    </source>
</evidence>